<evidence type="ECO:0000256" key="4">
    <source>
        <dbReference type="ARBA" id="ARBA00022989"/>
    </source>
</evidence>
<organism evidence="11 13">
    <name type="scientific">Adineta steineri</name>
    <dbReference type="NCBI Taxonomy" id="433720"/>
    <lineage>
        <taxon>Eukaryota</taxon>
        <taxon>Metazoa</taxon>
        <taxon>Spiralia</taxon>
        <taxon>Gnathifera</taxon>
        <taxon>Rotifera</taxon>
        <taxon>Eurotatoria</taxon>
        <taxon>Bdelloidea</taxon>
        <taxon>Adinetida</taxon>
        <taxon>Adinetidae</taxon>
        <taxon>Adineta</taxon>
    </lineage>
</organism>
<keyword evidence="7" id="KW-0675">Receptor</keyword>
<dbReference type="PANTHER" id="PTHR46925">
    <property type="entry name" value="G-PROTEIN COUPLED RECEPTOR TKR-1-RELATED"/>
    <property type="match status" value="1"/>
</dbReference>
<dbReference type="EMBL" id="CAJOAY010000507">
    <property type="protein sequence ID" value="CAF3680667.1"/>
    <property type="molecule type" value="Genomic_DNA"/>
</dbReference>
<evidence type="ECO:0000256" key="5">
    <source>
        <dbReference type="ARBA" id="ARBA00023040"/>
    </source>
</evidence>
<comment type="subcellular location">
    <subcellularLocation>
        <location evidence="1">Cell membrane</location>
        <topology evidence="1">Multi-pass membrane protein</topology>
    </subcellularLocation>
</comment>
<comment type="caution">
    <text evidence="11">The sequence shown here is derived from an EMBL/GenBank/DDBJ whole genome shotgun (WGS) entry which is preliminary data.</text>
</comment>
<evidence type="ECO:0000256" key="9">
    <source>
        <dbReference type="SAM" id="Phobius"/>
    </source>
</evidence>
<name>A0A814ZL02_9BILA</name>
<keyword evidence="2" id="KW-1003">Cell membrane</keyword>
<evidence type="ECO:0000256" key="1">
    <source>
        <dbReference type="ARBA" id="ARBA00004651"/>
    </source>
</evidence>
<dbReference type="InterPro" id="IPR000276">
    <property type="entry name" value="GPCR_Rhodpsn"/>
</dbReference>
<dbReference type="PRINTS" id="PR00244">
    <property type="entry name" value="NEUROKININR"/>
</dbReference>
<dbReference type="PROSITE" id="PS50262">
    <property type="entry name" value="G_PROTEIN_RECEP_F1_2"/>
    <property type="match status" value="1"/>
</dbReference>
<keyword evidence="8" id="KW-0807">Transducer</keyword>
<dbReference type="GO" id="GO:0004995">
    <property type="term" value="F:tachykinin receptor activity"/>
    <property type="evidence" value="ECO:0007669"/>
    <property type="project" value="InterPro"/>
</dbReference>
<evidence type="ECO:0000259" key="10">
    <source>
        <dbReference type="PROSITE" id="PS50262"/>
    </source>
</evidence>
<dbReference type="Gene3D" id="1.20.1070.10">
    <property type="entry name" value="Rhodopsin 7-helix transmembrane proteins"/>
    <property type="match status" value="1"/>
</dbReference>
<sequence>MINQTIDNSTDEIFFTLALPLFVQCIFLLLFAIVVILAVCGNSIVIWIVLAHRRMRTPTNYFLVNLAYADVLNALFNIPFNGFYMVAQITWPFGIFMCPWVQAVSHISIAANVLTYVAISLDRYFAIIHPLRTKLTRTQTIMIICGIWILSLLVSSPAIRSFSKVVYDCKIEDIKSHEKFEWIFFSVTYICPIVILTITYTRIAIELWGQTAIGEVTKRQRDSIQSKRKVVKMLIAVVLIFGICWFPQQLYFVLVAAYKSIPEWQGTPYVYLISYLFAMSNSMYNPFLYCCMNNRFRNGFRSVFRYCPCIKWSPEFEFASDGYVSCRSVSEPTALSAIYPAQRKSRTIGTTNSPQQSIITELTGNINRHQRHNESKN</sequence>
<evidence type="ECO:0000313" key="11">
    <source>
        <dbReference type="EMBL" id="CAF1244793.1"/>
    </source>
</evidence>
<accession>A0A814ZL02</accession>
<protein>
    <recommendedName>
        <fullName evidence="10">G-protein coupled receptors family 1 profile domain-containing protein</fullName>
    </recommendedName>
</protein>
<feature type="transmembrane region" description="Helical" evidence="9">
    <location>
        <begin position="230"/>
        <end position="248"/>
    </location>
</feature>
<feature type="domain" description="G-protein coupled receptors family 1 profile" evidence="10">
    <location>
        <begin position="41"/>
        <end position="289"/>
    </location>
</feature>
<evidence type="ECO:0000313" key="13">
    <source>
        <dbReference type="Proteomes" id="UP000663891"/>
    </source>
</evidence>
<evidence type="ECO:0000256" key="3">
    <source>
        <dbReference type="ARBA" id="ARBA00022692"/>
    </source>
</evidence>
<dbReference type="FunFam" id="1.20.1070.10:FF:000291">
    <property type="entry name" value="Predicted protein"/>
    <property type="match status" value="1"/>
</dbReference>
<dbReference type="SMART" id="SM01381">
    <property type="entry name" value="7TM_GPCR_Srsx"/>
    <property type="match status" value="1"/>
</dbReference>
<feature type="transmembrane region" description="Helical" evidence="9">
    <location>
        <begin position="21"/>
        <end position="50"/>
    </location>
</feature>
<feature type="transmembrane region" description="Helical" evidence="9">
    <location>
        <begin position="140"/>
        <end position="162"/>
    </location>
</feature>
<dbReference type="EMBL" id="CAJNON010000403">
    <property type="protein sequence ID" value="CAF1244793.1"/>
    <property type="molecule type" value="Genomic_DNA"/>
</dbReference>
<dbReference type="PRINTS" id="PR00237">
    <property type="entry name" value="GPCRRHODOPSN"/>
</dbReference>
<keyword evidence="6 9" id="KW-0472">Membrane</keyword>
<dbReference type="GO" id="GO:0005886">
    <property type="term" value="C:plasma membrane"/>
    <property type="evidence" value="ECO:0007669"/>
    <property type="project" value="UniProtKB-SubCell"/>
</dbReference>
<dbReference type="SUPFAM" id="SSF81321">
    <property type="entry name" value="Family A G protein-coupled receptor-like"/>
    <property type="match status" value="1"/>
</dbReference>
<gene>
    <name evidence="12" type="ORF">OKA104_LOCUS11098</name>
    <name evidence="11" type="ORF">VCS650_LOCUS27999</name>
</gene>
<dbReference type="InterPro" id="IPR001681">
    <property type="entry name" value="Neurokn_rcpt"/>
</dbReference>
<evidence type="ECO:0000256" key="6">
    <source>
        <dbReference type="ARBA" id="ARBA00023136"/>
    </source>
</evidence>
<evidence type="ECO:0000256" key="7">
    <source>
        <dbReference type="ARBA" id="ARBA00023170"/>
    </source>
</evidence>
<keyword evidence="4 9" id="KW-1133">Transmembrane helix</keyword>
<evidence type="ECO:0000313" key="12">
    <source>
        <dbReference type="EMBL" id="CAF3680667.1"/>
    </source>
</evidence>
<reference evidence="11" key="1">
    <citation type="submission" date="2021-02" db="EMBL/GenBank/DDBJ databases">
        <authorList>
            <person name="Nowell W R."/>
        </authorList>
    </citation>
    <scope>NUCLEOTIDE SEQUENCE</scope>
</reference>
<dbReference type="PANTHER" id="PTHR46925:SF2">
    <property type="entry name" value="G-PROTEIN COUPLED RECEPTOR TKR-1-RELATED"/>
    <property type="match status" value="1"/>
</dbReference>
<feature type="transmembrane region" description="Helical" evidence="9">
    <location>
        <begin position="100"/>
        <end position="119"/>
    </location>
</feature>
<proteinExistence type="predicted"/>
<dbReference type="OrthoDB" id="5981855at2759"/>
<dbReference type="AlphaFoldDB" id="A0A814ZL02"/>
<feature type="transmembrane region" description="Helical" evidence="9">
    <location>
        <begin position="268"/>
        <end position="291"/>
    </location>
</feature>
<feature type="transmembrane region" description="Helical" evidence="9">
    <location>
        <begin position="62"/>
        <end position="80"/>
    </location>
</feature>
<dbReference type="InterPro" id="IPR017452">
    <property type="entry name" value="GPCR_Rhodpsn_7TM"/>
</dbReference>
<keyword evidence="3 9" id="KW-0812">Transmembrane</keyword>
<evidence type="ECO:0000256" key="2">
    <source>
        <dbReference type="ARBA" id="ARBA00022475"/>
    </source>
</evidence>
<dbReference type="Proteomes" id="UP000663881">
    <property type="component" value="Unassembled WGS sequence"/>
</dbReference>
<feature type="transmembrane region" description="Helical" evidence="9">
    <location>
        <begin position="182"/>
        <end position="209"/>
    </location>
</feature>
<keyword evidence="5" id="KW-0297">G-protein coupled receptor</keyword>
<evidence type="ECO:0000256" key="8">
    <source>
        <dbReference type="ARBA" id="ARBA00023224"/>
    </source>
</evidence>
<dbReference type="Proteomes" id="UP000663891">
    <property type="component" value="Unassembled WGS sequence"/>
</dbReference>
<dbReference type="Pfam" id="PF00001">
    <property type="entry name" value="7tm_1"/>
    <property type="match status" value="1"/>
</dbReference>